<keyword evidence="1" id="KW-0378">Hydrolase</keyword>
<keyword evidence="3" id="KW-1133">Transmembrane helix</keyword>
<evidence type="ECO:0000256" key="2">
    <source>
        <dbReference type="SAM" id="Coils"/>
    </source>
</evidence>
<keyword evidence="3" id="KW-0472">Membrane</keyword>
<dbReference type="Gene3D" id="2.130.10.10">
    <property type="entry name" value="YVTN repeat-like/Quinoprotein amine dehydrogenase"/>
    <property type="match status" value="3"/>
</dbReference>
<dbReference type="Pfam" id="PF07495">
    <property type="entry name" value="Y_Y_Y"/>
    <property type="match status" value="1"/>
</dbReference>
<feature type="transmembrane region" description="Helical" evidence="3">
    <location>
        <begin position="764"/>
        <end position="784"/>
    </location>
</feature>
<evidence type="ECO:0000313" key="5">
    <source>
        <dbReference type="EMBL" id="MDT0552095.1"/>
    </source>
</evidence>
<evidence type="ECO:0000256" key="1">
    <source>
        <dbReference type="ARBA" id="ARBA00022801"/>
    </source>
</evidence>
<dbReference type="SUPFAM" id="SSF81606">
    <property type="entry name" value="PP2C-like"/>
    <property type="match status" value="1"/>
</dbReference>
<keyword evidence="2" id="KW-0175">Coiled coil</keyword>
<reference evidence="5 6" key="1">
    <citation type="submission" date="2023-09" db="EMBL/GenBank/DDBJ databases">
        <authorList>
            <person name="Rey-Velasco X."/>
        </authorList>
    </citation>
    <scope>NUCLEOTIDE SEQUENCE [LARGE SCALE GENOMIC DNA]</scope>
    <source>
        <strain evidence="5 6">P050</strain>
    </source>
</reference>
<organism evidence="5 6">
    <name type="scientific">Urechidicola vernalis</name>
    <dbReference type="NCBI Taxonomy" id="3075600"/>
    <lineage>
        <taxon>Bacteria</taxon>
        <taxon>Pseudomonadati</taxon>
        <taxon>Bacteroidota</taxon>
        <taxon>Flavobacteriia</taxon>
        <taxon>Flavobacteriales</taxon>
        <taxon>Flavobacteriaceae</taxon>
        <taxon>Urechidicola</taxon>
    </lineage>
</organism>
<feature type="domain" description="PPM-type phosphatase" evidence="4">
    <location>
        <begin position="844"/>
        <end position="1077"/>
    </location>
</feature>
<dbReference type="Gene3D" id="2.60.40.10">
    <property type="entry name" value="Immunoglobulins"/>
    <property type="match status" value="1"/>
</dbReference>
<evidence type="ECO:0000259" key="4">
    <source>
        <dbReference type="SMART" id="SM00331"/>
    </source>
</evidence>
<gene>
    <name evidence="5" type="ORF">RM519_02445</name>
</gene>
<dbReference type="InterPro" id="IPR001932">
    <property type="entry name" value="PPM-type_phosphatase-like_dom"/>
</dbReference>
<feature type="coiled-coil region" evidence="2">
    <location>
        <begin position="791"/>
        <end position="825"/>
    </location>
</feature>
<dbReference type="InterPro" id="IPR013783">
    <property type="entry name" value="Ig-like_fold"/>
</dbReference>
<dbReference type="InterPro" id="IPR011123">
    <property type="entry name" value="Y_Y_Y"/>
</dbReference>
<dbReference type="Pfam" id="PF07228">
    <property type="entry name" value="SpoIIE"/>
    <property type="match status" value="1"/>
</dbReference>
<evidence type="ECO:0000313" key="6">
    <source>
        <dbReference type="Proteomes" id="UP001252186"/>
    </source>
</evidence>
<protein>
    <submittedName>
        <fullName evidence="5">SpoIIE family protein phosphatase</fullName>
    </submittedName>
</protein>
<dbReference type="SUPFAM" id="SSF63829">
    <property type="entry name" value="Calcium-dependent phosphotriesterase"/>
    <property type="match status" value="2"/>
</dbReference>
<evidence type="ECO:0000256" key="3">
    <source>
        <dbReference type="SAM" id="Phobius"/>
    </source>
</evidence>
<dbReference type="InterPro" id="IPR015943">
    <property type="entry name" value="WD40/YVTN_repeat-like_dom_sf"/>
</dbReference>
<name>A0ABU2Y1Q5_9FLAO</name>
<sequence>MLNKSIKTNYLKGIVFITILVILLYPMNSLGQVNSMQGYPFIQHFPPSSYNAMPENWAITQSDEGLMYFGNIVGVMEYDGVSWRMIPLSNRSIARSMDKDPTGRIWVGGVGDFGYLESDKNGFTQYHSIMDELPKEHHGFDDVWVTTYFEGKIYSSTFKGLYIYDPIEREFEFDPTPMLLFKLEDQVFGTARDTNSIYKVEKDTIVELFKGLTNAQIRIFGAFKNDKGNTCFITQAGIMEYDGDTLKSFVSEIDSVIKEKQFFNYAKTEFSNNFIAIGSFNGKGIYIFDRQGKILQHIDQTSGNSTSSFLFNDSNEVLWNAKIDGISKIELNTPFKIFDKRSGIIGRVRALYNYRGMIYAAGDPYVWVKTPESSKFEIVKGIPSGQYWDFAEFQDKLIVPGRYIFELSGNESKQIVDFPNIGPPSNFHVSKQDDSILFLGLSQGNTGVRVVQYKNDQWIDKGSIPGIEEWAYDMNESPPGTLWVGTNATGAYKVEMPSYDENFKLEDAKVTHYGPEQGIPNGEIKTPEINGKIYFSVMNDFIYRYNSETDRFLRDTVFDGAFNENSAYQWAKLKEDKKGRVWIATGKGAALATPKGDGTYAIDKPPFAHFKADMIYDFGDGDGDEVWFINEEGLVQYDPSRIHNRNKATSTIIRNIKAGDSLNLSGGSMGFKLPESTLDFSNNSIRFDFSITSYIDESQSEFQTFLEGFDKEWSTWNKNTWKEYEQLKEGDYVFHVRGKNLYDQQSTIATFTFYINPPFYRSNLAYTFYVLMAILFLAMGRRILKKRVQHKERQKFELREAQTKSEKLELQSALLESENNRMENELNIGTKIQMSMLTNDFPVTDNIEVFANLIPAREVGGDLYDVFFIDNDHVCCCVGDVSGKGVPAALFMAISKTLLKAISAHRYNVEEKYSNASNTTLKYSTADIIELVNNELSRDNEEYMFVTAFLCIINVNTGEAVYTSAGHNPPYVINNRGGIKIIDEKHGLVLGAMEGVKYKESKIVLQPEEIFFIYTDGITEAFNDSNELYSEKRLENLLANLNNINVKNVVDTVIEDVQSFEGNTEQTDDITAMALKYKSS</sequence>
<dbReference type="SMART" id="SM00331">
    <property type="entry name" value="PP2C_SIG"/>
    <property type="match status" value="1"/>
</dbReference>
<dbReference type="Gene3D" id="3.60.40.10">
    <property type="entry name" value="PPM-type phosphatase domain"/>
    <property type="match status" value="1"/>
</dbReference>
<dbReference type="RefSeq" id="WP_311591920.1">
    <property type="nucleotide sequence ID" value="NZ_JAVRHV010000001.1"/>
</dbReference>
<dbReference type="PANTHER" id="PTHR43156">
    <property type="entry name" value="STAGE II SPORULATION PROTEIN E-RELATED"/>
    <property type="match status" value="1"/>
</dbReference>
<dbReference type="InterPro" id="IPR036457">
    <property type="entry name" value="PPM-type-like_dom_sf"/>
</dbReference>
<dbReference type="EMBL" id="JAVRHV010000001">
    <property type="protein sequence ID" value="MDT0552095.1"/>
    <property type="molecule type" value="Genomic_DNA"/>
</dbReference>
<keyword evidence="6" id="KW-1185">Reference proteome</keyword>
<dbReference type="Proteomes" id="UP001252186">
    <property type="component" value="Unassembled WGS sequence"/>
</dbReference>
<proteinExistence type="predicted"/>
<comment type="caution">
    <text evidence="5">The sequence shown here is derived from an EMBL/GenBank/DDBJ whole genome shotgun (WGS) entry which is preliminary data.</text>
</comment>
<accession>A0ABU2Y1Q5</accession>
<dbReference type="InterPro" id="IPR052016">
    <property type="entry name" value="Bact_Sigma-Reg"/>
</dbReference>
<keyword evidence="3" id="KW-0812">Transmembrane</keyword>
<dbReference type="PANTHER" id="PTHR43156:SF2">
    <property type="entry name" value="STAGE II SPORULATION PROTEIN E"/>
    <property type="match status" value="1"/>
</dbReference>